<sequence length="101" mass="11409">MLLIEEGDVSNSYPYPWCRDVLCFLSLSLSLCRFRSVSFLPRCSPPRIVHVVYIISFAASFQFNKMDGSSPWFTSLQECSGSLGTSYRDIHDLKTTGQPGF</sequence>
<evidence type="ECO:0000313" key="1">
    <source>
        <dbReference type="EMBL" id="PNT73298.1"/>
    </source>
</evidence>
<reference evidence="1" key="2">
    <citation type="submission" date="2017-06" db="EMBL/GenBank/DDBJ databases">
        <title>WGS assembly of Brachypodium distachyon.</title>
        <authorList>
            <consortium name="The International Brachypodium Initiative"/>
            <person name="Lucas S."/>
            <person name="Harmon-Smith M."/>
            <person name="Lail K."/>
            <person name="Tice H."/>
            <person name="Grimwood J."/>
            <person name="Bruce D."/>
            <person name="Barry K."/>
            <person name="Shu S."/>
            <person name="Lindquist E."/>
            <person name="Wang M."/>
            <person name="Pitluck S."/>
            <person name="Vogel J.P."/>
            <person name="Garvin D.F."/>
            <person name="Mockler T.C."/>
            <person name="Schmutz J."/>
            <person name="Rokhsar D."/>
            <person name="Bevan M.W."/>
        </authorList>
    </citation>
    <scope>NUCLEOTIDE SEQUENCE</scope>
    <source>
        <strain evidence="1">Bd21</strain>
    </source>
</reference>
<dbReference type="AlphaFoldDB" id="A0A2K2DG88"/>
<accession>A0A2K2DG88</accession>
<proteinExistence type="predicted"/>
<dbReference type="Proteomes" id="UP000008810">
    <property type="component" value="Chromosome 2"/>
</dbReference>
<reference evidence="2" key="3">
    <citation type="submission" date="2018-08" db="UniProtKB">
        <authorList>
            <consortium name="EnsemblPlants"/>
        </authorList>
    </citation>
    <scope>IDENTIFICATION</scope>
    <source>
        <strain evidence="2">cv. Bd21</strain>
    </source>
</reference>
<evidence type="ECO:0000313" key="3">
    <source>
        <dbReference type="Proteomes" id="UP000008810"/>
    </source>
</evidence>
<dbReference type="EMBL" id="CM000881">
    <property type="protein sequence ID" value="PNT73298.1"/>
    <property type="molecule type" value="Genomic_DNA"/>
</dbReference>
<keyword evidence="3" id="KW-1185">Reference proteome</keyword>
<dbReference type="InParanoid" id="A0A2K2DG88"/>
<protein>
    <submittedName>
        <fullName evidence="1 2">Uncharacterized protein</fullName>
    </submittedName>
</protein>
<reference evidence="1 2" key="1">
    <citation type="journal article" date="2010" name="Nature">
        <title>Genome sequencing and analysis of the model grass Brachypodium distachyon.</title>
        <authorList>
            <consortium name="International Brachypodium Initiative"/>
        </authorList>
    </citation>
    <scope>NUCLEOTIDE SEQUENCE [LARGE SCALE GENOMIC DNA]</scope>
    <source>
        <strain evidence="1 2">Bd21</strain>
    </source>
</reference>
<gene>
    <name evidence="1" type="ORF">BRADI_2g56802v3</name>
</gene>
<name>A0A2K2DG88_BRADI</name>
<organism evidence="1">
    <name type="scientific">Brachypodium distachyon</name>
    <name type="common">Purple false brome</name>
    <name type="synonym">Trachynia distachya</name>
    <dbReference type="NCBI Taxonomy" id="15368"/>
    <lineage>
        <taxon>Eukaryota</taxon>
        <taxon>Viridiplantae</taxon>
        <taxon>Streptophyta</taxon>
        <taxon>Embryophyta</taxon>
        <taxon>Tracheophyta</taxon>
        <taxon>Spermatophyta</taxon>
        <taxon>Magnoliopsida</taxon>
        <taxon>Liliopsida</taxon>
        <taxon>Poales</taxon>
        <taxon>Poaceae</taxon>
        <taxon>BOP clade</taxon>
        <taxon>Pooideae</taxon>
        <taxon>Stipodae</taxon>
        <taxon>Brachypodieae</taxon>
        <taxon>Brachypodium</taxon>
    </lineage>
</organism>
<dbReference type="Gramene" id="PNT73298">
    <property type="protein sequence ID" value="PNT73298"/>
    <property type="gene ID" value="BRADI_2g56802v3"/>
</dbReference>
<evidence type="ECO:0000313" key="2">
    <source>
        <dbReference type="EnsemblPlants" id="PNT73298"/>
    </source>
</evidence>
<dbReference type="EnsemblPlants" id="PNT73298">
    <property type="protein sequence ID" value="PNT73298"/>
    <property type="gene ID" value="BRADI_2g56802v3"/>
</dbReference>